<comment type="subcellular location">
    <subcellularLocation>
        <location evidence="1">Membrane</location>
        <topology evidence="1">Multi-pass membrane protein</topology>
    </subcellularLocation>
</comment>
<feature type="transmembrane region" description="Helical" evidence="9">
    <location>
        <begin position="152"/>
        <end position="169"/>
    </location>
</feature>
<evidence type="ECO:0000256" key="8">
    <source>
        <dbReference type="ARBA" id="ARBA00049902"/>
    </source>
</evidence>
<evidence type="ECO:0000256" key="5">
    <source>
        <dbReference type="ARBA" id="ARBA00022989"/>
    </source>
</evidence>
<feature type="transmembrane region" description="Helical" evidence="9">
    <location>
        <begin position="288"/>
        <end position="308"/>
    </location>
</feature>
<keyword evidence="4" id="KW-0133">Cell shape</keyword>
<dbReference type="EC" id="2.4.99.28" evidence="7"/>
<keyword evidence="3 9" id="KW-0812">Transmembrane</keyword>
<evidence type="ECO:0000256" key="3">
    <source>
        <dbReference type="ARBA" id="ARBA00022692"/>
    </source>
</evidence>
<comment type="pathway">
    <text evidence="2">Cell wall biogenesis; peptidoglycan biosynthesis.</text>
</comment>
<dbReference type="PANTHER" id="PTHR30474:SF14">
    <property type="entry name" value="CELL CYCLE PROTEIN"/>
    <property type="match status" value="1"/>
</dbReference>
<evidence type="ECO:0000256" key="9">
    <source>
        <dbReference type="SAM" id="Phobius"/>
    </source>
</evidence>
<feature type="transmembrane region" description="Helical" evidence="9">
    <location>
        <begin position="175"/>
        <end position="191"/>
    </location>
</feature>
<dbReference type="PROSITE" id="PS00428">
    <property type="entry name" value="FTSW_RODA_SPOVE"/>
    <property type="match status" value="1"/>
</dbReference>
<sequence>MAIRRPSLLRRMARENSTVRRLDGLMLVAVFGLCVIGTLLVWSSTRTWAPGSTGLVKKHLLNEAIGVVLCGLVAMVDHRAMRAYAPLVFLLSLVGLGLVITPLGATINGSHSWILLGGGFAVQPSEFAKVGLLLIIAMLLAQPAEGTDRPRGLDVMLALFAAVLTMGLVMLQPDLGTALVLAVITAAGLVISGVRKRWLALLSMIAGIGVFAVFYFQMLEPYQVARFTAFVDPSVDPRGVGYNSTQSMIAIGSGQLFGKGLLGGGQTTGRFVPEQHTDFIFTVAGEEFGFLGSVTVVVLLGVVLLRGLKIARQCEDRFGTLVAGTIVCWFTFQTFINVGMTIGIMPITGLPLPFVSYGGTATFANLIAVGLLQAIRVRRQSFS</sequence>
<dbReference type="InterPro" id="IPR018365">
    <property type="entry name" value="Cell_cycle_FtsW-rel_CS"/>
</dbReference>
<reference evidence="11" key="1">
    <citation type="journal article" date="2019" name="Int. J. Syst. Evol. Microbiol.">
        <title>The Global Catalogue of Microorganisms (GCM) 10K type strain sequencing project: providing services to taxonomists for standard genome sequencing and annotation.</title>
        <authorList>
            <consortium name="The Broad Institute Genomics Platform"/>
            <consortium name="The Broad Institute Genome Sequencing Center for Infectious Disease"/>
            <person name="Wu L."/>
            <person name="Ma J."/>
        </authorList>
    </citation>
    <scope>NUCLEOTIDE SEQUENCE [LARGE SCALE GENOMIC DNA]</scope>
    <source>
        <strain evidence="11">JCM 16904</strain>
    </source>
</reference>
<dbReference type="EMBL" id="BAAAZP010000020">
    <property type="protein sequence ID" value="GAA3652675.1"/>
    <property type="molecule type" value="Genomic_DNA"/>
</dbReference>
<feature type="transmembrane region" description="Helical" evidence="9">
    <location>
        <begin position="320"/>
        <end position="348"/>
    </location>
</feature>
<evidence type="ECO:0000313" key="10">
    <source>
        <dbReference type="EMBL" id="GAA3652675.1"/>
    </source>
</evidence>
<feature type="transmembrane region" description="Helical" evidence="9">
    <location>
        <begin position="83"/>
        <end position="107"/>
    </location>
</feature>
<feature type="transmembrane region" description="Helical" evidence="9">
    <location>
        <begin position="21"/>
        <end position="40"/>
    </location>
</feature>
<comment type="catalytic activity">
    <reaction evidence="8">
        <text>[GlcNAc-(1-&gt;4)-Mur2Ac(oyl-L-Ala-gamma-D-Glu-L-Lys-D-Ala-D-Ala)](n)-di-trans,octa-cis-undecaprenyl diphosphate + beta-D-GlcNAc-(1-&gt;4)-Mur2Ac(oyl-L-Ala-gamma-D-Glu-L-Lys-D-Ala-D-Ala)-di-trans,octa-cis-undecaprenyl diphosphate = [GlcNAc-(1-&gt;4)-Mur2Ac(oyl-L-Ala-gamma-D-Glu-L-Lys-D-Ala-D-Ala)](n+1)-di-trans,octa-cis-undecaprenyl diphosphate + di-trans,octa-cis-undecaprenyl diphosphate + H(+)</text>
        <dbReference type="Rhea" id="RHEA:23708"/>
        <dbReference type="Rhea" id="RHEA-COMP:9602"/>
        <dbReference type="Rhea" id="RHEA-COMP:9603"/>
        <dbReference type="ChEBI" id="CHEBI:15378"/>
        <dbReference type="ChEBI" id="CHEBI:58405"/>
        <dbReference type="ChEBI" id="CHEBI:60033"/>
        <dbReference type="ChEBI" id="CHEBI:78435"/>
        <dbReference type="EC" id="2.4.99.28"/>
    </reaction>
</comment>
<gene>
    <name evidence="10" type="primary">rodA</name>
    <name evidence="10" type="ORF">GCM10022224_014590</name>
</gene>
<dbReference type="PANTHER" id="PTHR30474">
    <property type="entry name" value="CELL CYCLE PROTEIN"/>
    <property type="match status" value="1"/>
</dbReference>
<dbReference type="InterPro" id="IPR001182">
    <property type="entry name" value="FtsW/RodA"/>
</dbReference>
<evidence type="ECO:0000256" key="4">
    <source>
        <dbReference type="ARBA" id="ARBA00022960"/>
    </source>
</evidence>
<dbReference type="Pfam" id="PF01098">
    <property type="entry name" value="FTSW_RODA_SPOVE"/>
    <property type="match status" value="1"/>
</dbReference>
<keyword evidence="5 9" id="KW-1133">Transmembrane helix</keyword>
<proteinExistence type="predicted"/>
<evidence type="ECO:0000256" key="7">
    <source>
        <dbReference type="ARBA" id="ARBA00044770"/>
    </source>
</evidence>
<dbReference type="NCBIfam" id="TIGR02210">
    <property type="entry name" value="rodA_shape"/>
    <property type="match status" value="1"/>
</dbReference>
<feature type="transmembrane region" description="Helical" evidence="9">
    <location>
        <begin position="354"/>
        <end position="375"/>
    </location>
</feature>
<evidence type="ECO:0000256" key="1">
    <source>
        <dbReference type="ARBA" id="ARBA00004141"/>
    </source>
</evidence>
<comment type="caution">
    <text evidence="10">The sequence shown here is derived from an EMBL/GenBank/DDBJ whole genome shotgun (WGS) entry which is preliminary data.</text>
</comment>
<feature type="transmembrane region" description="Helical" evidence="9">
    <location>
        <begin position="113"/>
        <end position="140"/>
    </location>
</feature>
<protein>
    <recommendedName>
        <fullName evidence="7">peptidoglycan glycosyltransferase</fullName>
        <ecNumber evidence="7">2.4.99.28</ecNumber>
    </recommendedName>
</protein>
<keyword evidence="11" id="KW-1185">Reference proteome</keyword>
<feature type="transmembrane region" description="Helical" evidence="9">
    <location>
        <begin position="60"/>
        <end position="76"/>
    </location>
</feature>
<accession>A0ABP7BAM4</accession>
<organism evidence="10 11">
    <name type="scientific">Nonomuraea antimicrobica</name>
    <dbReference type="NCBI Taxonomy" id="561173"/>
    <lineage>
        <taxon>Bacteria</taxon>
        <taxon>Bacillati</taxon>
        <taxon>Actinomycetota</taxon>
        <taxon>Actinomycetes</taxon>
        <taxon>Streptosporangiales</taxon>
        <taxon>Streptosporangiaceae</taxon>
        <taxon>Nonomuraea</taxon>
    </lineage>
</organism>
<dbReference type="Proteomes" id="UP001500902">
    <property type="component" value="Unassembled WGS sequence"/>
</dbReference>
<keyword evidence="6 9" id="KW-0472">Membrane</keyword>
<evidence type="ECO:0000256" key="2">
    <source>
        <dbReference type="ARBA" id="ARBA00004752"/>
    </source>
</evidence>
<feature type="transmembrane region" description="Helical" evidence="9">
    <location>
        <begin position="198"/>
        <end position="218"/>
    </location>
</feature>
<dbReference type="InterPro" id="IPR011923">
    <property type="entry name" value="RodA/MrdB"/>
</dbReference>
<name>A0ABP7BAM4_9ACTN</name>
<evidence type="ECO:0000256" key="6">
    <source>
        <dbReference type="ARBA" id="ARBA00023136"/>
    </source>
</evidence>
<evidence type="ECO:0000313" key="11">
    <source>
        <dbReference type="Proteomes" id="UP001500902"/>
    </source>
</evidence>